<comment type="caution">
    <text evidence="2">The sequence shown here is derived from an EMBL/GenBank/DDBJ whole genome shotgun (WGS) entry which is preliminary data.</text>
</comment>
<evidence type="ECO:0000313" key="2">
    <source>
        <dbReference type="EMBL" id="KAK1427552.1"/>
    </source>
</evidence>
<evidence type="ECO:0000313" key="3">
    <source>
        <dbReference type="Proteomes" id="UP001229421"/>
    </source>
</evidence>
<organism evidence="2 3">
    <name type="scientific">Tagetes erecta</name>
    <name type="common">African marigold</name>
    <dbReference type="NCBI Taxonomy" id="13708"/>
    <lineage>
        <taxon>Eukaryota</taxon>
        <taxon>Viridiplantae</taxon>
        <taxon>Streptophyta</taxon>
        <taxon>Embryophyta</taxon>
        <taxon>Tracheophyta</taxon>
        <taxon>Spermatophyta</taxon>
        <taxon>Magnoliopsida</taxon>
        <taxon>eudicotyledons</taxon>
        <taxon>Gunneridae</taxon>
        <taxon>Pentapetalae</taxon>
        <taxon>asterids</taxon>
        <taxon>campanulids</taxon>
        <taxon>Asterales</taxon>
        <taxon>Asteraceae</taxon>
        <taxon>Asteroideae</taxon>
        <taxon>Heliantheae alliance</taxon>
        <taxon>Tageteae</taxon>
        <taxon>Tagetes</taxon>
    </lineage>
</organism>
<proteinExistence type="predicted"/>
<keyword evidence="3" id="KW-1185">Reference proteome</keyword>
<keyword evidence="1" id="KW-0812">Transmembrane</keyword>
<feature type="transmembrane region" description="Helical" evidence="1">
    <location>
        <begin position="74"/>
        <end position="96"/>
    </location>
</feature>
<gene>
    <name evidence="2" type="ORF">QVD17_16239</name>
</gene>
<dbReference type="EMBL" id="JAUHHV010000004">
    <property type="protein sequence ID" value="KAK1427552.1"/>
    <property type="molecule type" value="Genomic_DNA"/>
</dbReference>
<feature type="transmembrane region" description="Helical" evidence="1">
    <location>
        <begin position="34"/>
        <end position="54"/>
    </location>
</feature>
<name>A0AAD8KR38_TARER</name>
<sequence>MSRCLNSQFAGLGATYKPMLQLTSIGKRQRALEFWLSFFLKFVGLLATCLHIASPRDSNVAITHFTHTKRFITWHILSLSHTHVPFSFIFFTYALITTKFPRSLRHHHPFRSFTNIVSFPQLLPNHFTD</sequence>
<reference evidence="2" key="1">
    <citation type="journal article" date="2023" name="bioRxiv">
        <title>Improved chromosome-level genome assembly for marigold (Tagetes erecta).</title>
        <authorList>
            <person name="Jiang F."/>
            <person name="Yuan L."/>
            <person name="Wang S."/>
            <person name="Wang H."/>
            <person name="Xu D."/>
            <person name="Wang A."/>
            <person name="Fan W."/>
        </authorList>
    </citation>
    <scope>NUCLEOTIDE SEQUENCE</scope>
    <source>
        <strain evidence="2">WSJ</strain>
        <tissue evidence="2">Leaf</tissue>
    </source>
</reference>
<dbReference type="AlphaFoldDB" id="A0AAD8KR38"/>
<dbReference type="Proteomes" id="UP001229421">
    <property type="component" value="Unassembled WGS sequence"/>
</dbReference>
<keyword evidence="1" id="KW-1133">Transmembrane helix</keyword>
<accession>A0AAD8KR38</accession>
<evidence type="ECO:0000256" key="1">
    <source>
        <dbReference type="SAM" id="Phobius"/>
    </source>
</evidence>
<keyword evidence="1" id="KW-0472">Membrane</keyword>
<protein>
    <submittedName>
        <fullName evidence="2">Uncharacterized protein</fullName>
    </submittedName>
</protein>